<name>T1JZS8_TETUR</name>
<evidence type="ECO:0000256" key="1">
    <source>
        <dbReference type="SAM" id="Phobius"/>
    </source>
</evidence>
<dbReference type="AlphaFoldDB" id="T1JZS8"/>
<reference evidence="2" key="2">
    <citation type="submission" date="2015-06" db="UniProtKB">
        <authorList>
            <consortium name="EnsemblMetazoa"/>
        </authorList>
    </citation>
    <scope>IDENTIFICATION</scope>
</reference>
<keyword evidence="1" id="KW-0472">Membrane</keyword>
<keyword evidence="1" id="KW-0812">Transmembrane</keyword>
<evidence type="ECO:0000313" key="2">
    <source>
        <dbReference type="EnsemblMetazoa" id="tetur03g05090.1"/>
    </source>
</evidence>
<dbReference type="EMBL" id="CAEY01001126">
    <property type="status" value="NOT_ANNOTATED_CDS"/>
    <property type="molecule type" value="Genomic_DNA"/>
</dbReference>
<dbReference type="HOGENOM" id="CLU_2457678_0_0_1"/>
<proteinExistence type="predicted"/>
<organism evidence="2 3">
    <name type="scientific">Tetranychus urticae</name>
    <name type="common">Two-spotted spider mite</name>
    <dbReference type="NCBI Taxonomy" id="32264"/>
    <lineage>
        <taxon>Eukaryota</taxon>
        <taxon>Metazoa</taxon>
        <taxon>Ecdysozoa</taxon>
        <taxon>Arthropoda</taxon>
        <taxon>Chelicerata</taxon>
        <taxon>Arachnida</taxon>
        <taxon>Acari</taxon>
        <taxon>Acariformes</taxon>
        <taxon>Trombidiformes</taxon>
        <taxon>Prostigmata</taxon>
        <taxon>Eleutherengona</taxon>
        <taxon>Raphignathae</taxon>
        <taxon>Tetranychoidea</taxon>
        <taxon>Tetranychidae</taxon>
        <taxon>Tetranychus</taxon>
    </lineage>
</organism>
<dbReference type="Proteomes" id="UP000015104">
    <property type="component" value="Unassembled WGS sequence"/>
</dbReference>
<keyword evidence="1" id="KW-1133">Transmembrane helix</keyword>
<reference evidence="3" key="1">
    <citation type="submission" date="2011-08" db="EMBL/GenBank/DDBJ databases">
        <authorList>
            <person name="Rombauts S."/>
        </authorList>
    </citation>
    <scope>NUCLEOTIDE SEQUENCE</scope>
    <source>
        <strain evidence="3">London</strain>
    </source>
</reference>
<keyword evidence="3" id="KW-1185">Reference proteome</keyword>
<protein>
    <submittedName>
        <fullName evidence="2">Uncharacterized protein</fullName>
    </submittedName>
</protein>
<feature type="transmembrane region" description="Helical" evidence="1">
    <location>
        <begin position="28"/>
        <end position="48"/>
    </location>
</feature>
<dbReference type="EnsemblMetazoa" id="tetur03g05090.1">
    <property type="protein sequence ID" value="tetur03g05090.1"/>
    <property type="gene ID" value="tetur03g05090"/>
</dbReference>
<accession>T1JZS8</accession>
<evidence type="ECO:0000313" key="3">
    <source>
        <dbReference type="Proteomes" id="UP000015104"/>
    </source>
</evidence>
<sequence length="89" mass="10215">MKEAILLSSPFAIEMANSLKKVNQNFHYFYGLTFLPSFYNFISSLSFLSPNYKTIAQNQRQFEDQVTTEVKECLEKGDSLAINDYIASN</sequence>